<proteinExistence type="predicted"/>
<dbReference type="RefSeq" id="XP_015057597.1">
    <property type="nucleotide sequence ID" value="XM_015202111.1"/>
</dbReference>
<dbReference type="InterPro" id="IPR002156">
    <property type="entry name" value="RNaseH_domain"/>
</dbReference>
<accession>A0ABM1FJ33</accession>
<gene>
    <name evidence="3" type="primary">LOC107003845</name>
</gene>
<keyword evidence="2" id="KW-1185">Reference proteome</keyword>
<dbReference type="Gene3D" id="1.10.340.70">
    <property type="match status" value="1"/>
</dbReference>
<sequence length="462" mass="53340">MNVHQLLVIGDSDLLIHQVQGEWAVKNPNIIPYVQYVQKLCKRFRKIEFRYTPRIHNELADALATIASTIKHPDTNYIDPLDIELKEHVVHCSHVEAEPDGFPWYFDIKKYLESGTYPEDATANQKKSIRRMALTFFLSREVIYRRNQNLVLLRCVDAVEAARLIEQIHAGVCGTHMSGLTLARKILRAGYFWMTMENDYCMFVQKCHKCQVHDDLIRVPPHKLNAMSSPWPFVAWGMDVIDPIEPAALNGHRFILNPSLLIIANLNSHLMRDICQQFEVTHRNSTAYRAQMNGAVEAANKNIKKILRKMIDKHPVIPAEVEIPSLRIIQEAELSNAEWLRKRIDQLTLIDEKRMVDICHGQLYRKRMVRAIHKRVRARIFKEGQLVLKRIFPHQDEYKKKFAPNWKGAYMVREVLSGGALLLSEMDGTVFPKLSTRSLSRDTICVASVYSFVLKSANSYDG</sequence>
<name>A0ABM1FJ33_SOLPN</name>
<evidence type="ECO:0000313" key="2">
    <source>
        <dbReference type="Proteomes" id="UP000694930"/>
    </source>
</evidence>
<dbReference type="Gene3D" id="3.30.420.10">
    <property type="entry name" value="Ribonuclease H-like superfamily/Ribonuclease H"/>
    <property type="match status" value="2"/>
</dbReference>
<evidence type="ECO:0000313" key="3">
    <source>
        <dbReference type="RefSeq" id="XP_015057597.1"/>
    </source>
</evidence>
<evidence type="ECO:0000259" key="1">
    <source>
        <dbReference type="Pfam" id="PF13456"/>
    </source>
</evidence>
<dbReference type="GeneID" id="107003845"/>
<dbReference type="PANTHER" id="PTHR48475:SF1">
    <property type="entry name" value="RNASE H TYPE-1 DOMAIN-CONTAINING PROTEIN"/>
    <property type="match status" value="1"/>
</dbReference>
<dbReference type="SUPFAM" id="SSF53098">
    <property type="entry name" value="Ribonuclease H-like"/>
    <property type="match status" value="2"/>
</dbReference>
<dbReference type="PANTHER" id="PTHR48475">
    <property type="entry name" value="RIBONUCLEASE H"/>
    <property type="match status" value="1"/>
</dbReference>
<dbReference type="InterPro" id="IPR036397">
    <property type="entry name" value="RNaseH_sf"/>
</dbReference>
<protein>
    <submittedName>
        <fullName evidence="3">Uncharacterized protein LOC107003845</fullName>
    </submittedName>
</protein>
<dbReference type="InterPro" id="IPR012337">
    <property type="entry name" value="RNaseH-like_sf"/>
</dbReference>
<reference evidence="3" key="2">
    <citation type="submission" date="2025-08" db="UniProtKB">
        <authorList>
            <consortium name="RefSeq"/>
        </authorList>
    </citation>
    <scope>IDENTIFICATION</scope>
</reference>
<feature type="domain" description="RNase H type-1" evidence="1">
    <location>
        <begin position="3"/>
        <end position="65"/>
    </location>
</feature>
<dbReference type="Pfam" id="PF13456">
    <property type="entry name" value="RVT_3"/>
    <property type="match status" value="1"/>
</dbReference>
<reference evidence="2" key="1">
    <citation type="journal article" date="2014" name="Nat. Genet.">
        <title>The genome of the stress-tolerant wild tomato species Solanum pennellii.</title>
        <authorList>
            <person name="Bolger A."/>
            <person name="Scossa F."/>
            <person name="Bolger M.E."/>
            <person name="Lanz C."/>
            <person name="Maumus F."/>
            <person name="Tohge T."/>
            <person name="Quesneville H."/>
            <person name="Alseekh S."/>
            <person name="Sorensen I."/>
            <person name="Lichtenstein G."/>
            <person name="Fich E.A."/>
            <person name="Conte M."/>
            <person name="Keller H."/>
            <person name="Schneeberger K."/>
            <person name="Schwacke R."/>
            <person name="Ofner I."/>
            <person name="Vrebalov J."/>
            <person name="Xu Y."/>
            <person name="Osorio S."/>
            <person name="Aflitos S.A."/>
            <person name="Schijlen E."/>
            <person name="Jimenez-Gomez J.M."/>
            <person name="Ryngajllo M."/>
            <person name="Kimura S."/>
            <person name="Kumar R."/>
            <person name="Koenig D."/>
            <person name="Headland L.R."/>
            <person name="Maloof J.N."/>
            <person name="Sinha N."/>
            <person name="van Ham R.C."/>
            <person name="Lankhorst R.K."/>
            <person name="Mao L."/>
            <person name="Vogel A."/>
            <person name="Arsova B."/>
            <person name="Panstruga R."/>
            <person name="Fei Z."/>
            <person name="Rose J.K."/>
            <person name="Zamir D."/>
            <person name="Carrari F."/>
            <person name="Giovannoni J.J."/>
            <person name="Weigel D."/>
            <person name="Usadel B."/>
            <person name="Fernie A.R."/>
        </authorList>
    </citation>
    <scope>NUCLEOTIDE SEQUENCE [LARGE SCALE GENOMIC DNA]</scope>
    <source>
        <strain evidence="2">cv. LA0716</strain>
    </source>
</reference>
<dbReference type="Proteomes" id="UP000694930">
    <property type="component" value="Chromosome 11"/>
</dbReference>
<organism evidence="2 3">
    <name type="scientific">Solanum pennellii</name>
    <name type="common">Tomato</name>
    <name type="synonym">Lycopersicon pennellii</name>
    <dbReference type="NCBI Taxonomy" id="28526"/>
    <lineage>
        <taxon>Eukaryota</taxon>
        <taxon>Viridiplantae</taxon>
        <taxon>Streptophyta</taxon>
        <taxon>Embryophyta</taxon>
        <taxon>Tracheophyta</taxon>
        <taxon>Spermatophyta</taxon>
        <taxon>Magnoliopsida</taxon>
        <taxon>eudicotyledons</taxon>
        <taxon>Gunneridae</taxon>
        <taxon>Pentapetalae</taxon>
        <taxon>asterids</taxon>
        <taxon>lamiids</taxon>
        <taxon>Solanales</taxon>
        <taxon>Solanaceae</taxon>
        <taxon>Solanoideae</taxon>
        <taxon>Solaneae</taxon>
        <taxon>Solanum</taxon>
        <taxon>Solanum subgen. Lycopersicon</taxon>
    </lineage>
</organism>